<organism evidence="9 10">
    <name type="scientific">Caballeronia novacaledonica</name>
    <dbReference type="NCBI Taxonomy" id="1544861"/>
    <lineage>
        <taxon>Bacteria</taxon>
        <taxon>Pseudomonadati</taxon>
        <taxon>Pseudomonadota</taxon>
        <taxon>Betaproteobacteria</taxon>
        <taxon>Burkholderiales</taxon>
        <taxon>Burkholderiaceae</taxon>
        <taxon>Caballeronia</taxon>
    </lineage>
</organism>
<dbReference type="PRINTS" id="PR00420">
    <property type="entry name" value="RNGMNOXGNASE"/>
</dbReference>
<evidence type="ECO:0000256" key="4">
    <source>
        <dbReference type="ARBA" id="ARBA00022630"/>
    </source>
</evidence>
<dbReference type="PANTHER" id="PTHR43876:SF25">
    <property type="entry name" value="MONOOXYGENASE NMA2164"/>
    <property type="match status" value="1"/>
</dbReference>
<evidence type="ECO:0000256" key="3">
    <source>
        <dbReference type="ARBA" id="ARBA00005349"/>
    </source>
</evidence>
<evidence type="ECO:0000259" key="8">
    <source>
        <dbReference type="Pfam" id="PF01494"/>
    </source>
</evidence>
<dbReference type="RefSeq" id="WP_106857021.1">
    <property type="nucleotide sequence ID" value="NZ_OGTP01000020.1"/>
</dbReference>
<reference evidence="10" key="1">
    <citation type="submission" date="2018-01" db="EMBL/GenBank/DDBJ databases">
        <authorList>
            <person name="Peeters C."/>
        </authorList>
    </citation>
    <scope>NUCLEOTIDE SEQUENCE [LARGE SCALE GENOMIC DNA]</scope>
</reference>
<dbReference type="NCBIfam" id="NF006593">
    <property type="entry name" value="PRK09126.1"/>
    <property type="match status" value="1"/>
</dbReference>
<dbReference type="AlphaFoldDB" id="A0A2U3IBD2"/>
<dbReference type="GO" id="GO:0071949">
    <property type="term" value="F:FAD binding"/>
    <property type="evidence" value="ECO:0007669"/>
    <property type="project" value="InterPro"/>
</dbReference>
<keyword evidence="4" id="KW-0285">Flavoprotein</keyword>
<evidence type="ECO:0000313" key="10">
    <source>
        <dbReference type="Proteomes" id="UP000238169"/>
    </source>
</evidence>
<dbReference type="Gene3D" id="3.50.50.60">
    <property type="entry name" value="FAD/NAD(P)-binding domain"/>
    <property type="match status" value="2"/>
</dbReference>
<keyword evidence="6" id="KW-0560">Oxidoreductase</keyword>
<comment type="pathway">
    <text evidence="2">Cofactor biosynthesis; ubiquinone biosynthesis.</text>
</comment>
<accession>A0A2U3IBD2</accession>
<dbReference type="InterPro" id="IPR051205">
    <property type="entry name" value="UbiH/COQ6_monooxygenase"/>
</dbReference>
<sequence>MVHADIVIVGAGPAGLCLANAMSGACLSIVLVEQQSHDALREPAFDGREIALTQKSVAFLKTLGVWERIDAHAKSPLADARILNGSSPFALKIGHALSGHAELGWLVSNHLIRRAAFDAFEHRRAAGADMRVVASERVIDIDTDARGARVRLESGETIAAQLVVAADSRFSATRRMAGIAADMHDFGKSMLVCCMTHDAPHAHAAWEWFGHGQTLALLPMNPDPETGAHRSSVVVTLDARDTERLNALDADAFNREIERRFERRLGTMTLRTTRHVYPLVSVYPKRFVAKRFATVGDAAVGMHPVTAHGFNFGLAGIEMLSRGLCDARAAGRDIAGDALLARYEQKHRQETRPLYLITRLITEIYTRDSFPARIARDAMLRIGERFPPFKRAVAMSLAGAPR</sequence>
<dbReference type="GO" id="GO:0004497">
    <property type="term" value="F:monooxygenase activity"/>
    <property type="evidence" value="ECO:0007669"/>
    <property type="project" value="UniProtKB-KW"/>
</dbReference>
<dbReference type="OrthoDB" id="9769565at2"/>
<keyword evidence="9" id="KW-0830">Ubiquinone</keyword>
<evidence type="ECO:0000256" key="7">
    <source>
        <dbReference type="ARBA" id="ARBA00023033"/>
    </source>
</evidence>
<feature type="domain" description="FAD-binding" evidence="8">
    <location>
        <begin position="4"/>
        <end position="349"/>
    </location>
</feature>
<evidence type="ECO:0000256" key="5">
    <source>
        <dbReference type="ARBA" id="ARBA00022827"/>
    </source>
</evidence>
<dbReference type="EMBL" id="OGTP01000020">
    <property type="protein sequence ID" value="SPB17516.1"/>
    <property type="molecule type" value="Genomic_DNA"/>
</dbReference>
<proteinExistence type="inferred from homology"/>
<dbReference type="Proteomes" id="UP000238169">
    <property type="component" value="Unassembled WGS sequence"/>
</dbReference>
<protein>
    <submittedName>
        <fullName evidence="9">Ubiquinone biosynthesis hydroxylase family protein</fullName>
    </submittedName>
</protein>
<keyword evidence="10" id="KW-1185">Reference proteome</keyword>
<dbReference type="NCBIfam" id="TIGR01988">
    <property type="entry name" value="Ubi-OHases"/>
    <property type="match status" value="1"/>
</dbReference>
<comment type="cofactor">
    <cofactor evidence="1">
        <name>FAD</name>
        <dbReference type="ChEBI" id="CHEBI:57692"/>
    </cofactor>
</comment>
<keyword evidence="7" id="KW-0503">Monooxygenase</keyword>
<dbReference type="InterPro" id="IPR002938">
    <property type="entry name" value="FAD-bd"/>
</dbReference>
<evidence type="ECO:0000256" key="1">
    <source>
        <dbReference type="ARBA" id="ARBA00001974"/>
    </source>
</evidence>
<dbReference type="Pfam" id="PF01494">
    <property type="entry name" value="FAD_binding_3"/>
    <property type="match status" value="1"/>
</dbReference>
<keyword evidence="5" id="KW-0274">FAD</keyword>
<comment type="similarity">
    <text evidence="3">Belongs to the UbiH/COQ6 family.</text>
</comment>
<dbReference type="PANTHER" id="PTHR43876">
    <property type="entry name" value="UBIQUINONE BIOSYNTHESIS MONOOXYGENASE COQ6, MITOCHONDRIAL"/>
    <property type="match status" value="1"/>
</dbReference>
<dbReference type="SUPFAM" id="SSF51905">
    <property type="entry name" value="FAD/NAD(P)-binding domain"/>
    <property type="match status" value="1"/>
</dbReference>
<dbReference type="GO" id="GO:0016705">
    <property type="term" value="F:oxidoreductase activity, acting on paired donors, with incorporation or reduction of molecular oxygen"/>
    <property type="evidence" value="ECO:0007669"/>
    <property type="project" value="InterPro"/>
</dbReference>
<dbReference type="GO" id="GO:0006744">
    <property type="term" value="P:ubiquinone biosynthetic process"/>
    <property type="evidence" value="ECO:0007669"/>
    <property type="project" value="UniProtKB-UniPathway"/>
</dbReference>
<evidence type="ECO:0000313" key="9">
    <source>
        <dbReference type="EMBL" id="SPB17516.1"/>
    </source>
</evidence>
<dbReference type="InterPro" id="IPR036188">
    <property type="entry name" value="FAD/NAD-bd_sf"/>
</dbReference>
<evidence type="ECO:0000256" key="2">
    <source>
        <dbReference type="ARBA" id="ARBA00004749"/>
    </source>
</evidence>
<gene>
    <name evidence="9" type="ORF">NOV72_04719</name>
</gene>
<dbReference type="UniPathway" id="UPA00232"/>
<dbReference type="InterPro" id="IPR010971">
    <property type="entry name" value="UbiH/COQ6"/>
</dbReference>
<evidence type="ECO:0000256" key="6">
    <source>
        <dbReference type="ARBA" id="ARBA00023002"/>
    </source>
</evidence>
<name>A0A2U3IBD2_9BURK</name>